<comment type="similarity">
    <text evidence="1">Belongs to the leucine-binding protein family.</text>
</comment>
<dbReference type="Gene3D" id="3.40.50.2300">
    <property type="match status" value="2"/>
</dbReference>
<keyword evidence="3" id="KW-0813">Transport</keyword>
<keyword evidence="7" id="KW-1185">Reference proteome</keyword>
<reference evidence="6 7" key="1">
    <citation type="submission" date="2023-07" db="EMBL/GenBank/DDBJ databases">
        <title>Genomic Encyclopedia of Type Strains, Phase IV (KMG-IV): sequencing the most valuable type-strain genomes for metagenomic binning, comparative biology and taxonomic classification.</title>
        <authorList>
            <person name="Goeker M."/>
        </authorList>
    </citation>
    <scope>NUCLEOTIDE SEQUENCE [LARGE SCALE GENOMIC DNA]</scope>
    <source>
        <strain evidence="6 7">B6-8</strain>
    </source>
</reference>
<evidence type="ECO:0000313" key="7">
    <source>
        <dbReference type="Proteomes" id="UP001241603"/>
    </source>
</evidence>
<proteinExistence type="inferred from homology"/>
<evidence type="ECO:0000256" key="2">
    <source>
        <dbReference type="ARBA" id="ARBA00022729"/>
    </source>
</evidence>
<dbReference type="InterPro" id="IPR051010">
    <property type="entry name" value="BCAA_transport"/>
</dbReference>
<evidence type="ECO:0000259" key="5">
    <source>
        <dbReference type="Pfam" id="PF13458"/>
    </source>
</evidence>
<keyword evidence="3" id="KW-0029">Amino-acid transport</keyword>
<dbReference type="RefSeq" id="WP_266346895.1">
    <property type="nucleotide sequence ID" value="NZ_JAPKNG010000001.1"/>
</dbReference>
<dbReference type="Proteomes" id="UP001241603">
    <property type="component" value="Unassembled WGS sequence"/>
</dbReference>
<evidence type="ECO:0000256" key="4">
    <source>
        <dbReference type="SAM" id="SignalP"/>
    </source>
</evidence>
<comment type="caution">
    <text evidence="6">The sequence shown here is derived from an EMBL/GenBank/DDBJ whole genome shotgun (WGS) entry which is preliminary data.</text>
</comment>
<dbReference type="EMBL" id="JAUSVO010000001">
    <property type="protein sequence ID" value="MDQ0435943.1"/>
    <property type="molecule type" value="Genomic_DNA"/>
</dbReference>
<protein>
    <submittedName>
        <fullName evidence="6">Branched-chain amino acid transport system substrate-binding protein</fullName>
    </submittedName>
</protein>
<accession>A0ABU0H216</accession>
<evidence type="ECO:0000313" key="6">
    <source>
        <dbReference type="EMBL" id="MDQ0435943.1"/>
    </source>
</evidence>
<dbReference type="PANTHER" id="PTHR30483:SF6">
    <property type="entry name" value="PERIPLASMIC BINDING PROTEIN OF ABC TRANSPORTER FOR NATURAL AMINO ACIDS"/>
    <property type="match status" value="1"/>
</dbReference>
<gene>
    <name evidence="6" type="ORF">QO014_000313</name>
</gene>
<evidence type="ECO:0000256" key="3">
    <source>
        <dbReference type="ARBA" id="ARBA00022970"/>
    </source>
</evidence>
<dbReference type="InterPro" id="IPR028081">
    <property type="entry name" value="Leu-bd"/>
</dbReference>
<keyword evidence="2 4" id="KW-0732">Signal</keyword>
<evidence type="ECO:0000256" key="1">
    <source>
        <dbReference type="ARBA" id="ARBA00010062"/>
    </source>
</evidence>
<feature type="domain" description="Leucine-binding protein" evidence="5">
    <location>
        <begin position="35"/>
        <end position="350"/>
    </location>
</feature>
<feature type="signal peptide" evidence="4">
    <location>
        <begin position="1"/>
        <end position="26"/>
    </location>
</feature>
<dbReference type="SUPFAM" id="SSF53822">
    <property type="entry name" value="Periplasmic binding protein-like I"/>
    <property type="match status" value="1"/>
</dbReference>
<name>A0ABU0H216_9HYPH</name>
<dbReference type="Pfam" id="PF13458">
    <property type="entry name" value="Peripla_BP_6"/>
    <property type="match status" value="1"/>
</dbReference>
<dbReference type="PANTHER" id="PTHR30483">
    <property type="entry name" value="LEUCINE-SPECIFIC-BINDING PROTEIN"/>
    <property type="match status" value="1"/>
</dbReference>
<organism evidence="6 7">
    <name type="scientific">Kaistia dalseonensis</name>
    <dbReference type="NCBI Taxonomy" id="410840"/>
    <lineage>
        <taxon>Bacteria</taxon>
        <taxon>Pseudomonadati</taxon>
        <taxon>Pseudomonadota</taxon>
        <taxon>Alphaproteobacteria</taxon>
        <taxon>Hyphomicrobiales</taxon>
        <taxon>Kaistiaceae</taxon>
        <taxon>Kaistia</taxon>
    </lineage>
</organism>
<dbReference type="InterPro" id="IPR028082">
    <property type="entry name" value="Peripla_BP_I"/>
</dbReference>
<sequence length="420" mass="44206">MRFNRSTIRGLLGSIALIATLAPALAADDVSFDLKYGVLVSLTGESAPAGQAWNAATKLGIDQIKASIDRLGLEGITLELTDSQDSQGSPAAGVEGAQKLVQIDNVDVIVGDFYSSITSAVATAVTMPNGKLIFTGGTSPALSKLNTSTPAMLWQPVPADDLQGKVLAQIIAKEFGANAKINVAARNDAYGTALAEVFTTAWKAGGGTVPKEVLYNPEQPTLDTEAQQLVDGAPDGWLFIDFCPTFEKLALPLGRTGKWDPAKSFGADSLAQCARQGGKSYPGFRATQASAAGGTSFGAFQKLFAEKVDKGIPFESTMAQPFDSTFVVFLAALEAKSSDPTEIANHVQNVTNDPGTPYTYEQIDDAIKAVLKGEKIHYMGASGPLNFGPDGRVNASLFDVWQHQPDNAPATVIETIAFKP</sequence>
<feature type="chain" id="PRO_5046313917" evidence="4">
    <location>
        <begin position="27"/>
        <end position="420"/>
    </location>
</feature>